<evidence type="ECO:0000313" key="3">
    <source>
        <dbReference type="Proteomes" id="UP001362999"/>
    </source>
</evidence>
<dbReference type="AlphaFoldDB" id="A0AAW0ACN6"/>
<feature type="region of interest" description="Disordered" evidence="1">
    <location>
        <begin position="1"/>
        <end position="85"/>
    </location>
</feature>
<sequence>MRKNKKNNNKGGKKTEVQTVEGNSVDAQIASIQSVDNTSTIAQPNKSPPPVEPPQELIPDTISAVPPSRASTASPRNPPSPMRASPKIRVSLARTGTPISSPKAPTLLLRSESSPTFAFFCRLQSRHDNFSSIGARERLLMAPSAYFTLPRPPNALLGHCRRRLGI</sequence>
<dbReference type="EMBL" id="JAWWNJ010000074">
    <property type="protein sequence ID" value="KAK7006920.1"/>
    <property type="molecule type" value="Genomic_DNA"/>
</dbReference>
<accession>A0AAW0ACN6</accession>
<name>A0AAW0ACN6_9AGAR</name>
<evidence type="ECO:0000256" key="1">
    <source>
        <dbReference type="SAM" id="MobiDB-lite"/>
    </source>
</evidence>
<feature type="compositionally biased region" description="Polar residues" evidence="1">
    <location>
        <begin position="17"/>
        <end position="43"/>
    </location>
</feature>
<protein>
    <submittedName>
        <fullName evidence="2">Uncharacterized protein</fullName>
    </submittedName>
</protein>
<organism evidence="2 3">
    <name type="scientific">Favolaschia claudopus</name>
    <dbReference type="NCBI Taxonomy" id="2862362"/>
    <lineage>
        <taxon>Eukaryota</taxon>
        <taxon>Fungi</taxon>
        <taxon>Dikarya</taxon>
        <taxon>Basidiomycota</taxon>
        <taxon>Agaricomycotina</taxon>
        <taxon>Agaricomycetes</taxon>
        <taxon>Agaricomycetidae</taxon>
        <taxon>Agaricales</taxon>
        <taxon>Marasmiineae</taxon>
        <taxon>Mycenaceae</taxon>
        <taxon>Favolaschia</taxon>
    </lineage>
</organism>
<keyword evidence="3" id="KW-1185">Reference proteome</keyword>
<reference evidence="2 3" key="1">
    <citation type="journal article" date="2024" name="J Genomics">
        <title>Draft genome sequencing and assembly of Favolaschia claudopus CIRM-BRFM 2984 isolated from oak limbs.</title>
        <authorList>
            <person name="Navarro D."/>
            <person name="Drula E."/>
            <person name="Chaduli D."/>
            <person name="Cazenave R."/>
            <person name="Ahrendt S."/>
            <person name="Wang J."/>
            <person name="Lipzen A."/>
            <person name="Daum C."/>
            <person name="Barry K."/>
            <person name="Grigoriev I.V."/>
            <person name="Favel A."/>
            <person name="Rosso M.N."/>
            <person name="Martin F."/>
        </authorList>
    </citation>
    <scope>NUCLEOTIDE SEQUENCE [LARGE SCALE GENOMIC DNA]</scope>
    <source>
        <strain evidence="2 3">CIRM-BRFM 2984</strain>
    </source>
</reference>
<comment type="caution">
    <text evidence="2">The sequence shown here is derived from an EMBL/GenBank/DDBJ whole genome shotgun (WGS) entry which is preliminary data.</text>
</comment>
<dbReference type="Proteomes" id="UP001362999">
    <property type="component" value="Unassembled WGS sequence"/>
</dbReference>
<feature type="compositionally biased region" description="Basic residues" evidence="1">
    <location>
        <begin position="1"/>
        <end position="12"/>
    </location>
</feature>
<gene>
    <name evidence="2" type="ORF">R3P38DRAFT_2793590</name>
</gene>
<evidence type="ECO:0000313" key="2">
    <source>
        <dbReference type="EMBL" id="KAK7006920.1"/>
    </source>
</evidence>
<proteinExistence type="predicted"/>